<dbReference type="OrthoDB" id="660033at2"/>
<name>A0A556ML19_9SPHI</name>
<dbReference type="Proteomes" id="UP000318733">
    <property type="component" value="Unassembled WGS sequence"/>
</dbReference>
<comment type="caution">
    <text evidence="2">The sequence shown here is derived from an EMBL/GenBank/DDBJ whole genome shotgun (WGS) entry which is preliminary data.</text>
</comment>
<organism evidence="2 3">
    <name type="scientific">Mucilaginibacter corticis</name>
    <dbReference type="NCBI Taxonomy" id="2597670"/>
    <lineage>
        <taxon>Bacteria</taxon>
        <taxon>Pseudomonadati</taxon>
        <taxon>Bacteroidota</taxon>
        <taxon>Sphingobacteriia</taxon>
        <taxon>Sphingobacteriales</taxon>
        <taxon>Sphingobacteriaceae</taxon>
        <taxon>Mucilaginibacter</taxon>
    </lineage>
</organism>
<dbReference type="Pfam" id="PF20125">
    <property type="entry name" value="DUF6515"/>
    <property type="match status" value="1"/>
</dbReference>
<keyword evidence="3" id="KW-1185">Reference proteome</keyword>
<dbReference type="InterPro" id="IPR045398">
    <property type="entry name" value="DUF6515"/>
</dbReference>
<dbReference type="EMBL" id="VLPK01000002">
    <property type="protein sequence ID" value="TSJ40479.1"/>
    <property type="molecule type" value="Genomic_DNA"/>
</dbReference>
<reference evidence="2 3" key="1">
    <citation type="submission" date="2019-07" db="EMBL/GenBank/DDBJ databases">
        <authorList>
            <person name="Huq M.A."/>
        </authorList>
    </citation>
    <scope>NUCLEOTIDE SEQUENCE [LARGE SCALE GENOMIC DNA]</scope>
    <source>
        <strain evidence="2 3">MAH-19</strain>
    </source>
</reference>
<gene>
    <name evidence="2" type="ORF">FO440_12035</name>
</gene>
<protein>
    <submittedName>
        <fullName evidence="2">Uncharacterized protein</fullName>
    </submittedName>
</protein>
<evidence type="ECO:0000313" key="2">
    <source>
        <dbReference type="EMBL" id="TSJ40479.1"/>
    </source>
</evidence>
<evidence type="ECO:0000313" key="3">
    <source>
        <dbReference type="Proteomes" id="UP000318733"/>
    </source>
</evidence>
<accession>A0A556ML19</accession>
<proteinExistence type="predicted"/>
<dbReference type="AlphaFoldDB" id="A0A556ML19"/>
<feature type="region of interest" description="Disordered" evidence="1">
    <location>
        <begin position="41"/>
        <end position="71"/>
    </location>
</feature>
<sequence length="131" mass="14083">MPSNASAITINGQQYYESNGVYYLPVTKDDGSVVYQVAGKDGQLDTTATDQDNGGYDNGGGNPPPANNQPAVAMPEIGDLFYSLPADTRKIRIGGQLYYVSPDDFYYQETRDQQGAKAYKVVGTPDDSPGN</sequence>
<evidence type="ECO:0000256" key="1">
    <source>
        <dbReference type="SAM" id="MobiDB-lite"/>
    </source>
</evidence>